<feature type="coiled-coil region" evidence="1">
    <location>
        <begin position="382"/>
        <end position="409"/>
    </location>
</feature>
<evidence type="ECO:0000313" key="3">
    <source>
        <dbReference type="EMBL" id="SOV78901.1"/>
    </source>
</evidence>
<evidence type="ECO:0000313" key="4">
    <source>
        <dbReference type="Proteomes" id="UP000240500"/>
    </source>
</evidence>
<name>A0A2P9DD33_PLARE</name>
<keyword evidence="1" id="KW-0175">Coiled coil</keyword>
<organism evidence="3 4">
    <name type="scientific">Plasmodium reichenowi</name>
    <dbReference type="NCBI Taxonomy" id="5854"/>
    <lineage>
        <taxon>Eukaryota</taxon>
        <taxon>Sar</taxon>
        <taxon>Alveolata</taxon>
        <taxon>Apicomplexa</taxon>
        <taxon>Aconoidasida</taxon>
        <taxon>Haemosporida</taxon>
        <taxon>Plasmodiidae</taxon>
        <taxon>Plasmodium</taxon>
        <taxon>Plasmodium (Laverania)</taxon>
    </lineage>
</organism>
<accession>A0A2P9DD33</accession>
<dbReference type="EMBL" id="LT969572">
    <property type="protein sequence ID" value="SOV78901.1"/>
    <property type="molecule type" value="Genomic_DNA"/>
</dbReference>
<dbReference type="Proteomes" id="UP000240500">
    <property type="component" value="Chromosome 9"/>
</dbReference>
<gene>
    <name evidence="3" type="ORF">PRG01_0924800</name>
</gene>
<dbReference type="VEuPathDB" id="PlasmoDB:PRG01_0924800"/>
<feature type="region of interest" description="Disordered" evidence="2">
    <location>
        <begin position="1290"/>
        <end position="1309"/>
    </location>
</feature>
<evidence type="ECO:0000256" key="2">
    <source>
        <dbReference type="SAM" id="MobiDB-lite"/>
    </source>
</evidence>
<dbReference type="VEuPathDB" id="PlasmoDB:PRCDC_0915400"/>
<evidence type="ECO:0000256" key="1">
    <source>
        <dbReference type="SAM" id="Coils"/>
    </source>
</evidence>
<proteinExistence type="predicted"/>
<protein>
    <submittedName>
        <fullName evidence="3">Uncharacterized protein</fullName>
    </submittedName>
</protein>
<dbReference type="OrthoDB" id="386500at2759"/>
<sequence>MIFHGRNHRNPSNNEKKEKVNIKNCKDVHYDYNEKDEINYNMFKNITKYCCNRNMCDSFFINDELINWEKEDKSTIKKKINYDNTFKIKFQDNHKSDIFTNNLIQKNNVVYNYSKEPLNLTSPLRGKDDDIFVSSNDIDKSKNPTFMCERKIKNKKKLLTFYNECPIINNTFISFDEDTLLKKDIHINNKIHNEFNASPASKPIYYDENNNFNMYHSNNKGNHPNEDVNKENILLKNEEKYMFNNDKGNKYFQTQDRSIFLYTPQNYIPMESKQDIESNLILYKHDTYISSVEKNNDEYIPRYSSNNICKNNENILSITSKKNSIHCINDISLYDQLITHNNQSNVLYSKPPIVVSKEDIDKINCSYISLMDIKSNEKSTQINISSKKKKKLKKNKKKLKNLYKKVKIKTPVNMFYKRKKKLKIVKKKIKTDKRQIHEGNKKIYYVTKGCLKEKRKKRKKLNEKVKKAVKTNNIKNGIKGLFYKACNKKNYREKIYFYKNNTKNENKIRKCNRSRKKKTLNKRKAVMIPLKVKKDDEKCIRNILSFNALNHKKNYISSKEGSNKYKNKNFIKRNNNIKKIKINNNNNNNNNNNTMCLDKAISNIIHFTNKGKMIKSRGQSYSDIANNHNIENEDDYMTCDKNNIKYERKEILNKENEHTKKLKYDYINSHIHNNSTNNSPIIKGSNKENEKVPLQSTKYKDVYMVKNKINVACTGKTDKYNIKGYYFYNNEDLDDTKQELSEKKITSLENRILHDYIVQNDSVYVDSECKKININGVTSVFKNKAYKSKNDKEKVYECIRDNNSTKFHILQSVAYILNQGKEKQRKKDCTIKMKDTYLTFDNNFINKNNYNKYNNHNNHNNHNNINNINNINNCNINLNGHLMKEYNSFNTKKFKRVSSCNVHTYDKIKENNERPKRSFSHNSYFEKKKFCVNQNRNQGTQKYIMKVKNMILFKNNILTKDFLFDSSFSSDMNIERETLYILNSILFYSYKLKNRLNILINKQCNNTYFLQIKLYILCLIKLIEKYKLDPHSLCIKKSKNIIRKIIKKIKYYIMNLPKVIIEITTFETCLIKIYTIELMMRSLLFSSSLVLDDEHLLKLSYNKNGILLSCCSEILNRSLPNEDNNKLDEKKIYIDRTCRLKNEKTEKTEKIYLLKCTGLKKGYVKKMIFNGISLKDIHTIMYKFDGKSHVLGKKKKKNYNIDECETLQQLNECLNLILANKKPDIFKGVNNYYNKLKEYNEELSLINDLKNEDNHLVKDFLDDMNMYEFSNLLNYYIKRKYVHKTCGNNKIRKKKQTNHNDTDKSYKNKSAKSEGIIQILHDFYLKE</sequence>
<reference evidence="3 4" key="1">
    <citation type="submission" date="2016-09" db="EMBL/GenBank/DDBJ databases">
        <authorList>
            <consortium name="Pathogen Informatics"/>
        </authorList>
    </citation>
    <scope>NUCLEOTIDE SEQUENCE [LARGE SCALE GENOMIC DNA]</scope>
</reference>